<evidence type="ECO:0000259" key="4">
    <source>
        <dbReference type="Pfam" id="PF02878"/>
    </source>
</evidence>
<dbReference type="InterPro" id="IPR005841">
    <property type="entry name" value="Alpha-D-phosphohexomutase_SF"/>
</dbReference>
<evidence type="ECO:0000259" key="6">
    <source>
        <dbReference type="Pfam" id="PF02880"/>
    </source>
</evidence>
<dbReference type="InterPro" id="IPR050060">
    <property type="entry name" value="Phosphoglucosamine_mutase"/>
</dbReference>
<feature type="domain" description="Alpha-D-phosphohexomutase alpha/beta/alpha" evidence="4">
    <location>
        <begin position="11"/>
        <end position="145"/>
    </location>
</feature>
<dbReference type="CDD" id="cd03089">
    <property type="entry name" value="PMM_PGM"/>
    <property type="match status" value="1"/>
</dbReference>
<reference evidence="7 8" key="1">
    <citation type="submission" date="2019-03" db="EMBL/GenBank/DDBJ databases">
        <title>Genomic Encyclopedia of Type Strains, Phase IV (KMG-IV): sequencing the most valuable type-strain genomes for metagenomic binning, comparative biology and taxonomic classification.</title>
        <authorList>
            <person name="Goeker M."/>
        </authorList>
    </citation>
    <scope>NUCLEOTIDE SEQUENCE [LARGE SCALE GENOMIC DNA]</scope>
    <source>
        <strain evidence="7 8">DSM 28287</strain>
    </source>
</reference>
<dbReference type="PRINTS" id="PR00509">
    <property type="entry name" value="PGMPMM"/>
</dbReference>
<dbReference type="GO" id="GO:0005975">
    <property type="term" value="P:carbohydrate metabolic process"/>
    <property type="evidence" value="ECO:0007669"/>
    <property type="project" value="InterPro"/>
</dbReference>
<evidence type="ECO:0000313" key="8">
    <source>
        <dbReference type="Proteomes" id="UP000295500"/>
    </source>
</evidence>
<evidence type="ECO:0000313" key="7">
    <source>
        <dbReference type="EMBL" id="TDP51406.1"/>
    </source>
</evidence>
<keyword evidence="8" id="KW-1185">Reference proteome</keyword>
<dbReference type="Pfam" id="PF02878">
    <property type="entry name" value="PGM_PMM_I"/>
    <property type="match status" value="1"/>
</dbReference>
<dbReference type="Pfam" id="PF02879">
    <property type="entry name" value="PGM_PMM_II"/>
    <property type="match status" value="1"/>
</dbReference>
<dbReference type="SUPFAM" id="SSF53738">
    <property type="entry name" value="Phosphoglucomutase, first 3 domains"/>
    <property type="match status" value="3"/>
</dbReference>
<feature type="domain" description="Alpha-D-phosphohexomutase alpha/beta/alpha" evidence="6">
    <location>
        <begin position="286"/>
        <end position="396"/>
    </location>
</feature>
<dbReference type="AlphaFoldDB" id="A0A4R6PYD1"/>
<dbReference type="EMBL" id="SNXO01000031">
    <property type="protein sequence ID" value="TDP51406.1"/>
    <property type="molecule type" value="Genomic_DNA"/>
</dbReference>
<comment type="cofactor">
    <cofactor evidence="1">
        <name>Mg(2+)</name>
        <dbReference type="ChEBI" id="CHEBI:18420"/>
    </cofactor>
</comment>
<dbReference type="OrthoDB" id="9806956at2"/>
<dbReference type="FunFam" id="3.40.120.10:FF:000010">
    <property type="entry name" value="phosphomannomutase/phosphoglucomutase isoform X1"/>
    <property type="match status" value="1"/>
</dbReference>
<evidence type="ECO:0000256" key="2">
    <source>
        <dbReference type="ARBA" id="ARBA00010231"/>
    </source>
</evidence>
<evidence type="ECO:0000259" key="5">
    <source>
        <dbReference type="Pfam" id="PF02879"/>
    </source>
</evidence>
<dbReference type="PANTHER" id="PTHR42946:SF1">
    <property type="entry name" value="PHOSPHOGLUCOMUTASE (ALPHA-D-GLUCOSE-1,6-BISPHOSPHATE-DEPENDENT)"/>
    <property type="match status" value="1"/>
</dbReference>
<evidence type="ECO:0000256" key="3">
    <source>
        <dbReference type="ARBA" id="ARBA00022553"/>
    </source>
</evidence>
<dbReference type="Pfam" id="PF02880">
    <property type="entry name" value="PGM_PMM_III"/>
    <property type="match status" value="1"/>
</dbReference>
<dbReference type="RefSeq" id="WP_133528963.1">
    <property type="nucleotide sequence ID" value="NZ_SNXO01000031.1"/>
</dbReference>
<protein>
    <submittedName>
        <fullName evidence="7">Phosphomannomutase</fullName>
    </submittedName>
</protein>
<dbReference type="InterPro" id="IPR005844">
    <property type="entry name" value="A-D-PHexomutase_a/b/a-I"/>
</dbReference>
<comment type="caution">
    <text evidence="7">The sequence shown here is derived from an EMBL/GenBank/DDBJ whole genome shotgun (WGS) entry which is preliminary data.</text>
</comment>
<evidence type="ECO:0000256" key="1">
    <source>
        <dbReference type="ARBA" id="ARBA00001946"/>
    </source>
</evidence>
<dbReference type="InterPro" id="IPR005845">
    <property type="entry name" value="A-D-PHexomutase_a/b/a-II"/>
</dbReference>
<comment type="similarity">
    <text evidence="2">Belongs to the phosphohexose mutase family.</text>
</comment>
<dbReference type="GO" id="GO:0004615">
    <property type="term" value="F:phosphomannomutase activity"/>
    <property type="evidence" value="ECO:0007669"/>
    <property type="project" value="TreeGrafter"/>
</dbReference>
<dbReference type="InterPro" id="IPR016055">
    <property type="entry name" value="A-D-PHexomutase_a/b/a-I/II/III"/>
</dbReference>
<sequence>MSKYDFSKLQNGSDIRGVALPGVPGENVNLDAEACGRLAKGFLYWLSAFTQKEPRDLTVAIGMDPRLSGPDLAKAFAEALAPYGTKVCACGLASTPAMFMSTVFDDVRADGAVMITASHLPFNRNGLKFFSARGGLNKGDITDIIVFAESDHILDSLRPAEASPVEKLDLMALYCKHLRDLIIQGAGNGPKPLEGLKIAVDAGNGAGGFYAADILTPLGADVSASRFLDPDGSFPNHAPNPENSKAMDSIREAVLTGKCHLGLIFDTDVDRASAVDETGREINRNGIVAMAAALIADTHPGTTVVTDSITSNQLTDYLENDLGLHHLRFKRGYRNVINKAVELNEQGIDSQLAIETSGHGAYKDNYFLDDGAFLAARIVIRAALLHKENKGISSVISGLSEPAEAVEVRLPITAADAGACGDQALAALADWARSYDQNGLKMTIAEPNYEGVRVSLSGSVNGWFLLRKSLHDPLMPLNIETESAGGCDAIRKVLVQCLGEIAGLDISEL</sequence>
<organism evidence="7 8">
    <name type="scientific">Aminicella lysinilytica</name>
    <dbReference type="NCBI Taxonomy" id="433323"/>
    <lineage>
        <taxon>Bacteria</taxon>
        <taxon>Bacillati</taxon>
        <taxon>Bacillota</taxon>
        <taxon>Clostridia</taxon>
        <taxon>Peptostreptococcales</taxon>
        <taxon>Anaerovoracaceae</taxon>
        <taxon>Aminicella</taxon>
    </lineage>
</organism>
<feature type="domain" description="Alpha-D-phosphohexomutase alpha/beta/alpha" evidence="5">
    <location>
        <begin position="174"/>
        <end position="279"/>
    </location>
</feature>
<name>A0A4R6PYD1_9FIRM</name>
<dbReference type="PANTHER" id="PTHR42946">
    <property type="entry name" value="PHOSPHOHEXOSE MUTASE"/>
    <property type="match status" value="1"/>
</dbReference>
<dbReference type="Proteomes" id="UP000295500">
    <property type="component" value="Unassembled WGS sequence"/>
</dbReference>
<gene>
    <name evidence="7" type="ORF">EV211_13127</name>
</gene>
<accession>A0A4R6PYD1</accession>
<dbReference type="Gene3D" id="3.40.120.10">
    <property type="entry name" value="Alpha-D-Glucose-1,6-Bisphosphate, subunit A, domain 3"/>
    <property type="match status" value="3"/>
</dbReference>
<proteinExistence type="inferred from homology"/>
<keyword evidence="3" id="KW-0597">Phosphoprotein</keyword>
<dbReference type="InterPro" id="IPR005846">
    <property type="entry name" value="A-D-PHexomutase_a/b/a-III"/>
</dbReference>